<keyword evidence="13" id="KW-0496">Mitochondrion</keyword>
<dbReference type="PANTHER" id="PTHR17097">
    <property type="entry name" value="NADH-UBIQUINONE OXIDOREDUCTASE KFYI SUBUNIT"/>
    <property type="match status" value="1"/>
</dbReference>
<dbReference type="PANTHER" id="PTHR17097:SF0">
    <property type="entry name" value="NADH DEHYDROGENASE [UBIQUINONE] 1 SUBUNIT C1, MITOCHONDRIAL"/>
    <property type="match status" value="1"/>
</dbReference>
<organism evidence="17 18">
    <name type="scientific">Neovison vison</name>
    <name type="common">American mink</name>
    <name type="synonym">Mustela vison</name>
    <dbReference type="NCBI Taxonomy" id="452646"/>
    <lineage>
        <taxon>Eukaryota</taxon>
        <taxon>Metazoa</taxon>
        <taxon>Chordata</taxon>
        <taxon>Craniata</taxon>
        <taxon>Vertebrata</taxon>
        <taxon>Euteleostomi</taxon>
        <taxon>Mammalia</taxon>
        <taxon>Eutheria</taxon>
        <taxon>Laurasiatheria</taxon>
        <taxon>Carnivora</taxon>
        <taxon>Caniformia</taxon>
        <taxon>Musteloidea</taxon>
        <taxon>Mustelidae</taxon>
        <taxon>Mustelinae</taxon>
        <taxon>Neogale</taxon>
    </lineage>
</organism>
<dbReference type="Pfam" id="PF15088">
    <property type="entry name" value="NADH_dh_m_C1"/>
    <property type="match status" value="1"/>
</dbReference>
<accession>A0A8C7AAZ6</accession>
<reference evidence="17" key="1">
    <citation type="submission" date="2025-08" db="UniProtKB">
        <authorList>
            <consortium name="Ensembl"/>
        </authorList>
    </citation>
    <scope>IDENTIFICATION</scope>
</reference>
<comment type="similarity">
    <text evidence="3">Belongs to the complex I NDUFC1 subunit family.</text>
</comment>
<keyword evidence="9" id="KW-0999">Mitochondrion inner membrane</keyword>
<dbReference type="Proteomes" id="UP000694425">
    <property type="component" value="Unplaced"/>
</dbReference>
<evidence type="ECO:0000256" key="1">
    <source>
        <dbReference type="ARBA" id="ARBA00003195"/>
    </source>
</evidence>
<comment type="subcellular location">
    <subcellularLocation>
        <location evidence="2">Mitochondrion inner membrane</location>
        <topology evidence="2">Single-pass membrane protein</topology>
        <orientation evidence="2">Matrix side</orientation>
    </subcellularLocation>
</comment>
<evidence type="ECO:0000256" key="11">
    <source>
        <dbReference type="ARBA" id="ARBA00022982"/>
    </source>
</evidence>
<evidence type="ECO:0000256" key="9">
    <source>
        <dbReference type="ARBA" id="ARBA00022792"/>
    </source>
</evidence>
<sequence length="87" mass="9719">MISGLWDRAPHGALCSAGSLLPPLSLPASLPACEPHDKCDRLEVKLTLGTSVFLWLHRIKQHNENVLEHKRRNGVEQILEILIQHVA</sequence>
<evidence type="ECO:0000256" key="7">
    <source>
        <dbReference type="ARBA" id="ARBA00022660"/>
    </source>
</evidence>
<keyword evidence="18" id="KW-1185">Reference proteome</keyword>
<dbReference type="GeneTree" id="ENSGT00940000171084"/>
<evidence type="ECO:0000256" key="2">
    <source>
        <dbReference type="ARBA" id="ARBA00004298"/>
    </source>
</evidence>
<keyword evidence="11" id="KW-0249">Electron transport</keyword>
<keyword evidence="12" id="KW-1133">Transmembrane helix</keyword>
<evidence type="ECO:0000256" key="6">
    <source>
        <dbReference type="ARBA" id="ARBA00022448"/>
    </source>
</evidence>
<dbReference type="AlphaFoldDB" id="A0A8C7AAZ6"/>
<keyword evidence="14" id="KW-0472">Membrane</keyword>
<evidence type="ECO:0000313" key="17">
    <source>
        <dbReference type="Ensembl" id="ENSNVIP00000005712.1"/>
    </source>
</evidence>
<protein>
    <recommendedName>
        <fullName evidence="5">NADH dehydrogenase [ubiquinone] 1 subunit C1, mitochondrial</fullName>
    </recommendedName>
    <alternativeName>
        <fullName evidence="15">Complex I-KFYI</fullName>
    </alternativeName>
    <alternativeName>
        <fullName evidence="16">NADH-ubiquinone oxidoreductase KFYI subunit</fullName>
    </alternativeName>
</protein>
<evidence type="ECO:0000256" key="5">
    <source>
        <dbReference type="ARBA" id="ARBA00016767"/>
    </source>
</evidence>
<dbReference type="InterPro" id="IPR026192">
    <property type="entry name" value="NDUFC1"/>
</dbReference>
<comment type="function">
    <text evidence="1">Accessory subunit of the mitochondrial membrane respiratory chain NADH dehydrogenase (Complex I), that is believed not to be involved in catalysis. Complex I functions in the transfer of electrons from NADH to the respiratory chain. The immediate electron acceptor for the enzyme is believed to be ubiquinone.</text>
</comment>
<evidence type="ECO:0000256" key="8">
    <source>
        <dbReference type="ARBA" id="ARBA00022692"/>
    </source>
</evidence>
<reference evidence="17" key="2">
    <citation type="submission" date="2025-09" db="UniProtKB">
        <authorList>
            <consortium name="Ensembl"/>
        </authorList>
    </citation>
    <scope>IDENTIFICATION</scope>
</reference>
<keyword evidence="6" id="KW-0813">Transport</keyword>
<keyword evidence="7" id="KW-0679">Respiratory chain</keyword>
<keyword evidence="10" id="KW-0809">Transit peptide</keyword>
<evidence type="ECO:0000256" key="12">
    <source>
        <dbReference type="ARBA" id="ARBA00022989"/>
    </source>
</evidence>
<evidence type="ECO:0000256" key="16">
    <source>
        <dbReference type="ARBA" id="ARBA00032841"/>
    </source>
</evidence>
<evidence type="ECO:0000256" key="3">
    <source>
        <dbReference type="ARBA" id="ARBA00008713"/>
    </source>
</evidence>
<evidence type="ECO:0000256" key="10">
    <source>
        <dbReference type="ARBA" id="ARBA00022946"/>
    </source>
</evidence>
<dbReference type="Ensembl" id="ENSNVIT00000006713.1">
    <property type="protein sequence ID" value="ENSNVIP00000005712.1"/>
    <property type="gene ID" value="ENSNVIG00000004609.1"/>
</dbReference>
<evidence type="ECO:0000256" key="15">
    <source>
        <dbReference type="ARBA" id="ARBA00030166"/>
    </source>
</evidence>
<name>A0A8C7AAZ6_NEOVI</name>
<evidence type="ECO:0000256" key="4">
    <source>
        <dbReference type="ARBA" id="ARBA00011533"/>
    </source>
</evidence>
<dbReference type="GO" id="GO:0045271">
    <property type="term" value="C:respiratory chain complex I"/>
    <property type="evidence" value="ECO:0007669"/>
    <property type="project" value="InterPro"/>
</dbReference>
<evidence type="ECO:0000313" key="18">
    <source>
        <dbReference type="Proteomes" id="UP000694425"/>
    </source>
</evidence>
<comment type="subunit">
    <text evidence="4">Complex I is composed of 45 different subunits.</text>
</comment>
<evidence type="ECO:0000256" key="14">
    <source>
        <dbReference type="ARBA" id="ARBA00023136"/>
    </source>
</evidence>
<proteinExistence type="inferred from homology"/>
<evidence type="ECO:0000256" key="13">
    <source>
        <dbReference type="ARBA" id="ARBA00023128"/>
    </source>
</evidence>
<keyword evidence="8" id="KW-0812">Transmembrane</keyword>
<dbReference type="GO" id="GO:0005743">
    <property type="term" value="C:mitochondrial inner membrane"/>
    <property type="evidence" value="ECO:0007669"/>
    <property type="project" value="UniProtKB-SubCell"/>
</dbReference>